<feature type="compositionally biased region" description="Basic residues" evidence="1">
    <location>
        <begin position="1"/>
        <end position="17"/>
    </location>
</feature>
<keyword evidence="3" id="KW-1185">Reference proteome</keyword>
<reference evidence="2" key="1">
    <citation type="submission" date="2022-06" db="EMBL/GenBank/DDBJ databases">
        <title>Sequencing the genomes of 1000 actinobacteria strains.</title>
        <authorList>
            <person name="Klenk H.-P."/>
        </authorList>
    </citation>
    <scope>NUCLEOTIDE SEQUENCE</scope>
    <source>
        <strain evidence="2">DSM 46694</strain>
    </source>
</reference>
<feature type="region of interest" description="Disordered" evidence="1">
    <location>
        <begin position="1"/>
        <end position="27"/>
    </location>
</feature>
<evidence type="ECO:0000313" key="3">
    <source>
        <dbReference type="Proteomes" id="UP001139648"/>
    </source>
</evidence>
<accession>A0A9X2GBL2</accession>
<dbReference type="Proteomes" id="UP001139648">
    <property type="component" value="Unassembled WGS sequence"/>
</dbReference>
<sequence length="112" mass="12203">MAPGRRHRRPRRAGGRRAGHDPARRGARALAAARAKYQAGGYDAARGLLDAAELTPLDERQRARAGLLRGRIMSAARSAGTALPLLLRAARRLEPLARGWPRRPTATRSTRP</sequence>
<gene>
    <name evidence="2" type="ORF">HD597_003002</name>
</gene>
<evidence type="ECO:0000256" key="1">
    <source>
        <dbReference type="SAM" id="MobiDB-lite"/>
    </source>
</evidence>
<proteinExistence type="predicted"/>
<comment type="caution">
    <text evidence="2">The sequence shown here is derived from an EMBL/GenBank/DDBJ whole genome shotgun (WGS) entry which is preliminary data.</text>
</comment>
<dbReference type="EMBL" id="JAMZEB010000002">
    <property type="protein sequence ID" value="MCP2355982.1"/>
    <property type="molecule type" value="Genomic_DNA"/>
</dbReference>
<organism evidence="2 3">
    <name type="scientific">Nonomuraea thailandensis</name>
    <dbReference type="NCBI Taxonomy" id="1188745"/>
    <lineage>
        <taxon>Bacteria</taxon>
        <taxon>Bacillati</taxon>
        <taxon>Actinomycetota</taxon>
        <taxon>Actinomycetes</taxon>
        <taxon>Streptosporangiales</taxon>
        <taxon>Streptosporangiaceae</taxon>
        <taxon>Nonomuraea</taxon>
    </lineage>
</organism>
<name>A0A9X2GBL2_9ACTN</name>
<dbReference type="RefSeq" id="WP_253742712.1">
    <property type="nucleotide sequence ID" value="NZ_BAABKA010000001.1"/>
</dbReference>
<evidence type="ECO:0000313" key="2">
    <source>
        <dbReference type="EMBL" id="MCP2355982.1"/>
    </source>
</evidence>
<dbReference type="AlphaFoldDB" id="A0A9X2GBL2"/>
<protein>
    <submittedName>
        <fullName evidence="2">Outer membrane PBP1 activator LpoA protein</fullName>
    </submittedName>
</protein>